<dbReference type="Pfam" id="PF00580">
    <property type="entry name" value="UvrD-helicase"/>
    <property type="match status" value="1"/>
</dbReference>
<dbReference type="GO" id="GO:0005524">
    <property type="term" value="F:ATP binding"/>
    <property type="evidence" value="ECO:0007669"/>
    <property type="project" value="UniProtKB-UniRule"/>
</dbReference>
<feature type="coiled-coil region" evidence="6">
    <location>
        <begin position="33"/>
        <end position="60"/>
    </location>
</feature>
<keyword evidence="9" id="KW-1185">Reference proteome</keyword>
<comment type="caution">
    <text evidence="8">The sequence shown here is derived from an EMBL/GenBank/DDBJ whole genome shotgun (WGS) entry which is preliminary data.</text>
</comment>
<dbReference type="Gene3D" id="1.10.10.160">
    <property type="match status" value="1"/>
</dbReference>
<dbReference type="InterPro" id="IPR014016">
    <property type="entry name" value="UvrD-like_ATP-bd"/>
</dbReference>
<sequence>MFVLILLSTKSWKGAVVLDKEYSFEQKRVTHVLAQIKNILQKTRQEYRKAQAERSSVEKNYVQNAKINTFEVDDQMETNAEVQQQKQLVSKNIETEQILKRQLAVLGELQKSPYFGRIDILEDGEKEQETLYIGTASLTDQNNNFLIYDWRAPISSIYYNGTLGAVTYTSPQGKQQVDLLKKRQFTIKDGQIKNMFDTNETVGDALLQEMLGQAGDEYMKNIVATIQQEQNDIIRDTRHDLLIVQGVAGSGKTSAILQRIAFLLYHNRTALNADQIVLFSPNRLFSHYISEVLPSLGERNMRQVTLAEFFAQRFEGLEVETLFDHFEKQHATHAWQATDTQKETIHFMQKVKAYLLNLPSQNLCFTDLMLADEVVFTKEEIAQVYASLPNALPVALRFADTKNILIKQLKHKILAQRNADWVLRRINELDDEHYHSLLGDYQRSRFEQLKSEEDYLGYQIVLKKYQPIYDALYNDYFIDIYRQYTDFLEQALPQARTAFTELLEFHKIALADCAPLLYLRDLLTGTGQNRNIQYLFIDEMQDYSAAQLFYLKYTFANAKLTLLGDSEQALFRKMQSPSELMETLKHTLSPKNARLIELNKSYRATKQITAFMKALLPDGERIQAFTRPGKLPELVIAPDSTATLTELRRKSAQLLQKYETVAIITRNLQEAQQLHFKLGSAQPHTLISAKDRQLPQGLVLLPVYLAKGLEFDAVIIPDVSQKQYSSESTRGILYTICSRAMHELILLSTETPTDFIRQVPASLFSIERQVKLH</sequence>
<dbReference type="InterPro" id="IPR000212">
    <property type="entry name" value="DNA_helicase_UvrD/REP"/>
</dbReference>
<dbReference type="GO" id="GO:0005829">
    <property type="term" value="C:cytosol"/>
    <property type="evidence" value="ECO:0007669"/>
    <property type="project" value="TreeGrafter"/>
</dbReference>
<keyword evidence="2 5" id="KW-0378">Hydrolase</keyword>
<dbReference type="InterPro" id="IPR027417">
    <property type="entry name" value="P-loop_NTPase"/>
</dbReference>
<keyword evidence="4 5" id="KW-0067">ATP-binding</keyword>
<organism evidence="8 9">
    <name type="scientific">Liquorilactobacillus satsumensis DSM 16230 = JCM 12392</name>
    <dbReference type="NCBI Taxonomy" id="1423801"/>
    <lineage>
        <taxon>Bacteria</taxon>
        <taxon>Bacillati</taxon>
        <taxon>Bacillota</taxon>
        <taxon>Bacilli</taxon>
        <taxon>Lactobacillales</taxon>
        <taxon>Lactobacillaceae</taxon>
        <taxon>Liquorilactobacillus</taxon>
    </lineage>
</organism>
<dbReference type="GO" id="GO:0043138">
    <property type="term" value="F:3'-5' DNA helicase activity"/>
    <property type="evidence" value="ECO:0007669"/>
    <property type="project" value="TreeGrafter"/>
</dbReference>
<evidence type="ECO:0000259" key="7">
    <source>
        <dbReference type="PROSITE" id="PS51198"/>
    </source>
</evidence>
<dbReference type="GO" id="GO:0016787">
    <property type="term" value="F:hydrolase activity"/>
    <property type="evidence" value="ECO:0007669"/>
    <property type="project" value="UniProtKB-UniRule"/>
</dbReference>
<dbReference type="Proteomes" id="UP000051166">
    <property type="component" value="Unassembled WGS sequence"/>
</dbReference>
<proteinExistence type="predicted"/>
<protein>
    <submittedName>
        <fullName evidence="8">ATP-dependent DNA helicase</fullName>
    </submittedName>
</protein>
<dbReference type="STRING" id="1423801.FD50_GL002329"/>
<keyword evidence="3 5" id="KW-0347">Helicase</keyword>
<dbReference type="InterPro" id="IPR013986">
    <property type="entry name" value="DExx_box_DNA_helicase_dom_sf"/>
</dbReference>
<dbReference type="OrthoDB" id="9787585at2"/>
<feature type="domain" description="UvrD-like helicase ATP-binding" evidence="7">
    <location>
        <begin position="225"/>
        <end position="605"/>
    </location>
</feature>
<evidence type="ECO:0000313" key="8">
    <source>
        <dbReference type="EMBL" id="KRM00087.1"/>
    </source>
</evidence>
<dbReference type="EMBL" id="AZFQ01000016">
    <property type="protein sequence ID" value="KRM00087.1"/>
    <property type="molecule type" value="Genomic_DNA"/>
</dbReference>
<keyword evidence="6" id="KW-0175">Coiled coil</keyword>
<dbReference type="AlphaFoldDB" id="A0A0R1V3I5"/>
<dbReference type="Gene3D" id="3.40.50.300">
    <property type="entry name" value="P-loop containing nucleotide triphosphate hydrolases"/>
    <property type="match status" value="3"/>
</dbReference>
<evidence type="ECO:0000256" key="3">
    <source>
        <dbReference type="ARBA" id="ARBA00022806"/>
    </source>
</evidence>
<dbReference type="PANTHER" id="PTHR11070">
    <property type="entry name" value="UVRD / RECB / PCRA DNA HELICASE FAMILY MEMBER"/>
    <property type="match status" value="1"/>
</dbReference>
<dbReference type="PROSITE" id="PS51198">
    <property type="entry name" value="UVRD_HELICASE_ATP_BIND"/>
    <property type="match status" value="1"/>
</dbReference>
<reference evidence="8 9" key="1">
    <citation type="journal article" date="2015" name="Genome Announc.">
        <title>Expanding the biotechnology potential of lactobacilli through comparative genomics of 213 strains and associated genera.</title>
        <authorList>
            <person name="Sun Z."/>
            <person name="Harris H.M."/>
            <person name="McCann A."/>
            <person name="Guo C."/>
            <person name="Argimon S."/>
            <person name="Zhang W."/>
            <person name="Yang X."/>
            <person name="Jeffery I.B."/>
            <person name="Cooney J.C."/>
            <person name="Kagawa T.F."/>
            <person name="Liu W."/>
            <person name="Song Y."/>
            <person name="Salvetti E."/>
            <person name="Wrobel A."/>
            <person name="Rasinkangas P."/>
            <person name="Parkhill J."/>
            <person name="Rea M.C."/>
            <person name="O'Sullivan O."/>
            <person name="Ritari J."/>
            <person name="Douillard F.P."/>
            <person name="Paul Ross R."/>
            <person name="Yang R."/>
            <person name="Briner A.E."/>
            <person name="Felis G.E."/>
            <person name="de Vos W.M."/>
            <person name="Barrangou R."/>
            <person name="Klaenhammer T.R."/>
            <person name="Caufield P.W."/>
            <person name="Cui Y."/>
            <person name="Zhang H."/>
            <person name="O'Toole P.W."/>
        </authorList>
    </citation>
    <scope>NUCLEOTIDE SEQUENCE [LARGE SCALE GENOMIC DNA]</scope>
    <source>
        <strain evidence="8 9">DSM 16230</strain>
    </source>
</reference>
<feature type="binding site" evidence="5">
    <location>
        <begin position="246"/>
        <end position="253"/>
    </location>
    <ligand>
        <name>ATP</name>
        <dbReference type="ChEBI" id="CHEBI:30616"/>
    </ligand>
</feature>
<gene>
    <name evidence="8" type="ORF">FD50_GL002329</name>
</gene>
<dbReference type="NCBIfam" id="NF041464">
    <property type="entry name" value="HelD_BACSU"/>
    <property type="match status" value="1"/>
</dbReference>
<evidence type="ECO:0000256" key="6">
    <source>
        <dbReference type="SAM" id="Coils"/>
    </source>
</evidence>
<evidence type="ECO:0000256" key="1">
    <source>
        <dbReference type="ARBA" id="ARBA00022741"/>
    </source>
</evidence>
<evidence type="ECO:0000313" key="9">
    <source>
        <dbReference type="Proteomes" id="UP000051166"/>
    </source>
</evidence>
<evidence type="ECO:0000256" key="4">
    <source>
        <dbReference type="ARBA" id="ARBA00022840"/>
    </source>
</evidence>
<dbReference type="InterPro" id="IPR048228">
    <property type="entry name" value="HelD_bacillota"/>
</dbReference>
<dbReference type="SUPFAM" id="SSF52540">
    <property type="entry name" value="P-loop containing nucleoside triphosphate hydrolases"/>
    <property type="match status" value="1"/>
</dbReference>
<dbReference type="PANTHER" id="PTHR11070:SF17">
    <property type="entry name" value="DNA HELICASE IV"/>
    <property type="match status" value="1"/>
</dbReference>
<dbReference type="InterPro" id="IPR027785">
    <property type="entry name" value="UvrD-like_helicase_C"/>
</dbReference>
<dbReference type="PATRIC" id="fig|1423801.4.peg.2381"/>
<name>A0A0R1V3I5_9LACO</name>
<evidence type="ECO:0000256" key="5">
    <source>
        <dbReference type="PROSITE-ProRule" id="PRU00560"/>
    </source>
</evidence>
<dbReference type="Pfam" id="PF13538">
    <property type="entry name" value="UvrD_C_2"/>
    <property type="match status" value="1"/>
</dbReference>
<dbReference type="GO" id="GO:0003677">
    <property type="term" value="F:DNA binding"/>
    <property type="evidence" value="ECO:0007669"/>
    <property type="project" value="InterPro"/>
</dbReference>
<keyword evidence="1 5" id="KW-0547">Nucleotide-binding</keyword>
<dbReference type="GO" id="GO:0000725">
    <property type="term" value="P:recombinational repair"/>
    <property type="evidence" value="ECO:0007669"/>
    <property type="project" value="TreeGrafter"/>
</dbReference>
<evidence type="ECO:0000256" key="2">
    <source>
        <dbReference type="ARBA" id="ARBA00022801"/>
    </source>
</evidence>
<accession>A0A0R1V3I5</accession>